<dbReference type="InterPro" id="IPR000540">
    <property type="entry name" value="Flag_MotA_CS"/>
</dbReference>
<keyword evidence="11" id="KW-0966">Cell projection</keyword>
<evidence type="ECO:0000256" key="3">
    <source>
        <dbReference type="ARBA" id="ARBA00022448"/>
    </source>
</evidence>
<dbReference type="Pfam" id="PF01618">
    <property type="entry name" value="MotA_ExbB"/>
    <property type="match status" value="1"/>
</dbReference>
<reference evidence="11 12" key="1">
    <citation type="submission" date="2013-12" db="EMBL/GenBank/DDBJ databases">
        <authorList>
            <consortium name="DOE Joint Genome Institute"/>
            <person name="Kappler U."/>
            <person name="Huntemann M."/>
            <person name="Han J."/>
            <person name="Chen A."/>
            <person name="Kyrpides N."/>
            <person name="Mavromatis K."/>
            <person name="Markowitz V."/>
            <person name="Palaniappan K."/>
            <person name="Ivanova N."/>
            <person name="Schaumberg A."/>
            <person name="Pati A."/>
            <person name="Liolios K."/>
            <person name="Nordberg H.P."/>
            <person name="Cantor M.N."/>
            <person name="Hua S.X."/>
            <person name="Woyke T."/>
        </authorList>
    </citation>
    <scope>NUCLEOTIDE SEQUENCE [LARGE SCALE GENOMIC DNA]</scope>
    <source>
        <strain evidence="12">AL2</strain>
    </source>
</reference>
<dbReference type="PROSITE" id="PS01307">
    <property type="entry name" value="MOTA"/>
    <property type="match status" value="1"/>
</dbReference>
<dbReference type="GO" id="GO:0071978">
    <property type="term" value="P:bacterial-type flagellum-dependent swarming motility"/>
    <property type="evidence" value="ECO:0007669"/>
    <property type="project" value="InterPro"/>
</dbReference>
<comment type="subcellular location">
    <subcellularLocation>
        <location evidence="1">Cell membrane</location>
        <topology evidence="1">Multi-pass membrane protein</topology>
    </subcellularLocation>
</comment>
<proteinExistence type="inferred from homology"/>
<accession>W0DV47</accession>
<evidence type="ECO:0000256" key="1">
    <source>
        <dbReference type="ARBA" id="ARBA00004651"/>
    </source>
</evidence>
<dbReference type="GO" id="GO:0005886">
    <property type="term" value="C:plasma membrane"/>
    <property type="evidence" value="ECO:0007669"/>
    <property type="project" value="UniProtKB-SubCell"/>
</dbReference>
<keyword evidence="5 9" id="KW-0812">Transmembrane</keyword>
<evidence type="ECO:0000256" key="6">
    <source>
        <dbReference type="ARBA" id="ARBA00022779"/>
    </source>
</evidence>
<keyword evidence="11" id="KW-0969">Cilium</keyword>
<dbReference type="GO" id="GO:0006935">
    <property type="term" value="P:chemotaxis"/>
    <property type="evidence" value="ECO:0007669"/>
    <property type="project" value="InterPro"/>
</dbReference>
<dbReference type="EMBL" id="CP007030">
    <property type="protein sequence ID" value="AHF00869.1"/>
    <property type="molecule type" value="Genomic_DNA"/>
</dbReference>
<dbReference type="Proteomes" id="UP000005380">
    <property type="component" value="Chromosome"/>
</dbReference>
<feature type="transmembrane region" description="Helical" evidence="9">
    <location>
        <begin position="192"/>
        <end position="215"/>
    </location>
</feature>
<keyword evidence="11" id="KW-0282">Flagellum</keyword>
<evidence type="ECO:0000256" key="8">
    <source>
        <dbReference type="ARBA" id="ARBA00023136"/>
    </source>
</evidence>
<dbReference type="PANTHER" id="PTHR30433:SF2">
    <property type="entry name" value="MOTILITY PROTEIN A"/>
    <property type="match status" value="1"/>
</dbReference>
<evidence type="ECO:0000256" key="4">
    <source>
        <dbReference type="ARBA" id="ARBA00022475"/>
    </source>
</evidence>
<feature type="transmembrane region" description="Helical" evidence="9">
    <location>
        <begin position="33"/>
        <end position="54"/>
    </location>
</feature>
<dbReference type="InterPro" id="IPR047055">
    <property type="entry name" value="MotA-like"/>
</dbReference>
<evidence type="ECO:0000259" key="10">
    <source>
        <dbReference type="Pfam" id="PF01618"/>
    </source>
</evidence>
<evidence type="ECO:0000313" key="11">
    <source>
        <dbReference type="EMBL" id="AHF00869.1"/>
    </source>
</evidence>
<evidence type="ECO:0000256" key="7">
    <source>
        <dbReference type="ARBA" id="ARBA00022989"/>
    </source>
</evidence>
<evidence type="ECO:0000256" key="5">
    <source>
        <dbReference type="ARBA" id="ARBA00022692"/>
    </source>
</evidence>
<dbReference type="eggNOG" id="COG1291">
    <property type="taxonomic scope" value="Bacteria"/>
</dbReference>
<sequence>MNRASTILGLLLGSIIILLSMVDYSTFQIISAFFNLQGILVVLGGTLAAVLINYPLNQLGCAYHGFRKTLVADQQDMLIIINKLAELSHMAHKQGLLSLEKVIPQIKDDFLRYAVTQLMVHHEETMLEQALEVQQLQTQQRHFNCQEMFQNMASYAPAFGMIGTVMGLIIMMTSQMSADPLAMESDDMLAGLLTGMGLALVTTFYGVLLANLIFVPIAGKLKTLSEQEMVTQALIHEAIMAIKRSHSPILVREMMMSYLTKQRQQKLASAKNMKRV</sequence>
<dbReference type="AlphaFoldDB" id="W0DV47"/>
<dbReference type="InterPro" id="IPR002898">
    <property type="entry name" value="MotA_ExbB_proton_chnl"/>
</dbReference>
<gene>
    <name evidence="11" type="ORF">THIAE_02945</name>
</gene>
<dbReference type="KEGG" id="tao:THIAE_02945"/>
<feature type="transmembrane region" description="Helical" evidence="9">
    <location>
        <begin position="152"/>
        <end position="172"/>
    </location>
</feature>
<protein>
    <submittedName>
        <fullName evidence="11">Flagellar motor protein MotA</fullName>
    </submittedName>
</protein>
<feature type="domain" description="MotA/TolQ/ExbB proton channel" evidence="10">
    <location>
        <begin position="105"/>
        <end position="229"/>
    </location>
</feature>
<evidence type="ECO:0000256" key="9">
    <source>
        <dbReference type="SAM" id="Phobius"/>
    </source>
</evidence>
<comment type="similarity">
    <text evidence="2">Belongs to the MotA family.</text>
</comment>
<name>W0DV47_9GAMM</name>
<dbReference type="OrthoDB" id="9806929at2"/>
<dbReference type="RefSeq" id="WP_006459373.1">
    <property type="nucleotide sequence ID" value="NZ_CP007030.1"/>
</dbReference>
<evidence type="ECO:0000256" key="2">
    <source>
        <dbReference type="ARBA" id="ARBA00008038"/>
    </source>
</evidence>
<organism evidence="11 12">
    <name type="scientific">Thiomicrospira aerophila AL3</name>
    <dbReference type="NCBI Taxonomy" id="717772"/>
    <lineage>
        <taxon>Bacteria</taxon>
        <taxon>Pseudomonadati</taxon>
        <taxon>Pseudomonadota</taxon>
        <taxon>Gammaproteobacteria</taxon>
        <taxon>Thiotrichales</taxon>
        <taxon>Piscirickettsiaceae</taxon>
        <taxon>Thiomicrospira</taxon>
    </lineage>
</organism>
<keyword evidence="4" id="KW-1003">Cell membrane</keyword>
<keyword evidence="8 9" id="KW-0472">Membrane</keyword>
<keyword evidence="6" id="KW-0283">Flagellar rotation</keyword>
<dbReference type="STRING" id="717772.THIAE_02945"/>
<dbReference type="PANTHER" id="PTHR30433">
    <property type="entry name" value="CHEMOTAXIS PROTEIN MOTA"/>
    <property type="match status" value="1"/>
</dbReference>
<dbReference type="InParanoid" id="W0DV47"/>
<keyword evidence="7 9" id="KW-1133">Transmembrane helix</keyword>
<feature type="transmembrane region" description="Helical" evidence="9">
    <location>
        <begin position="7"/>
        <end position="27"/>
    </location>
</feature>
<keyword evidence="3" id="KW-0813">Transport</keyword>
<dbReference type="HOGENOM" id="CLU_079895_1_0_6"/>
<evidence type="ECO:0000313" key="12">
    <source>
        <dbReference type="Proteomes" id="UP000005380"/>
    </source>
</evidence>
<keyword evidence="12" id="KW-1185">Reference proteome</keyword>